<dbReference type="CDD" id="cd16833">
    <property type="entry name" value="YfiH"/>
    <property type="match status" value="1"/>
</dbReference>
<comment type="caution">
    <text evidence="11">The sequence shown here is derived from an EMBL/GenBank/DDBJ whole genome shotgun (WGS) entry which is preliminary data.</text>
</comment>
<comment type="catalytic activity">
    <reaction evidence="8">
        <text>adenosine + phosphate = alpha-D-ribose 1-phosphate + adenine</text>
        <dbReference type="Rhea" id="RHEA:27642"/>
        <dbReference type="ChEBI" id="CHEBI:16335"/>
        <dbReference type="ChEBI" id="CHEBI:16708"/>
        <dbReference type="ChEBI" id="CHEBI:43474"/>
        <dbReference type="ChEBI" id="CHEBI:57720"/>
        <dbReference type="EC" id="2.4.2.1"/>
    </reaction>
    <physiologicalReaction direction="left-to-right" evidence="8">
        <dbReference type="Rhea" id="RHEA:27643"/>
    </physiologicalReaction>
</comment>
<dbReference type="InterPro" id="IPR003730">
    <property type="entry name" value="Cu_polyphenol_OxRdtase"/>
</dbReference>
<proteinExistence type="inferred from homology"/>
<dbReference type="Gene3D" id="3.60.140.10">
    <property type="entry name" value="CNF1/YfiH-like putative cysteine hydrolases"/>
    <property type="match status" value="1"/>
</dbReference>
<comment type="similarity">
    <text evidence="2 10">Belongs to the purine nucleoside phosphorylase YfiH/LACC1 family.</text>
</comment>
<dbReference type="GO" id="GO:0017061">
    <property type="term" value="F:S-methyl-5-thioadenosine phosphorylase activity"/>
    <property type="evidence" value="ECO:0007669"/>
    <property type="project" value="UniProtKB-EC"/>
</dbReference>
<keyword evidence="6" id="KW-0862">Zinc</keyword>
<dbReference type="GO" id="GO:0016787">
    <property type="term" value="F:hydrolase activity"/>
    <property type="evidence" value="ECO:0007669"/>
    <property type="project" value="UniProtKB-KW"/>
</dbReference>
<dbReference type="NCBIfam" id="TIGR00726">
    <property type="entry name" value="peptidoglycan editing factor PgeF"/>
    <property type="match status" value="1"/>
</dbReference>
<dbReference type="OrthoDB" id="4279at2"/>
<evidence type="ECO:0000256" key="8">
    <source>
        <dbReference type="ARBA" id="ARBA00048968"/>
    </source>
</evidence>
<dbReference type="AlphaFoldDB" id="A0A2S9SWD6"/>
<evidence type="ECO:0000256" key="2">
    <source>
        <dbReference type="ARBA" id="ARBA00007353"/>
    </source>
</evidence>
<evidence type="ECO:0000256" key="5">
    <source>
        <dbReference type="ARBA" id="ARBA00022801"/>
    </source>
</evidence>
<keyword evidence="4" id="KW-0479">Metal-binding</keyword>
<evidence type="ECO:0000256" key="9">
    <source>
        <dbReference type="ARBA" id="ARBA00049893"/>
    </source>
</evidence>
<reference evidence="11 12" key="1">
    <citation type="submission" date="2017-09" db="EMBL/GenBank/DDBJ databases">
        <title>Reassesment of A. cryaerophilus.</title>
        <authorList>
            <person name="Perez-Cataluna A."/>
            <person name="Collado L."/>
            <person name="Salgado O."/>
            <person name="Lefinanco V."/>
            <person name="Figueras M.J."/>
        </authorList>
    </citation>
    <scope>NUCLEOTIDE SEQUENCE [LARGE SCALE GENOMIC DNA]</scope>
    <source>
        <strain evidence="11 12">LMG 9871</strain>
    </source>
</reference>
<evidence type="ECO:0000313" key="11">
    <source>
        <dbReference type="EMBL" id="PRM90882.1"/>
    </source>
</evidence>
<gene>
    <name evidence="11" type="ORF">CJ671_00660</name>
</gene>
<dbReference type="SUPFAM" id="SSF64438">
    <property type="entry name" value="CNF1/YfiH-like putative cysteine hydrolases"/>
    <property type="match status" value="1"/>
</dbReference>
<evidence type="ECO:0000256" key="4">
    <source>
        <dbReference type="ARBA" id="ARBA00022723"/>
    </source>
</evidence>
<comment type="catalytic activity">
    <reaction evidence="7">
        <text>adenosine + H2O + H(+) = inosine + NH4(+)</text>
        <dbReference type="Rhea" id="RHEA:24408"/>
        <dbReference type="ChEBI" id="CHEBI:15377"/>
        <dbReference type="ChEBI" id="CHEBI:15378"/>
        <dbReference type="ChEBI" id="CHEBI:16335"/>
        <dbReference type="ChEBI" id="CHEBI:17596"/>
        <dbReference type="ChEBI" id="CHEBI:28938"/>
        <dbReference type="EC" id="3.5.4.4"/>
    </reaction>
    <physiologicalReaction direction="left-to-right" evidence="7">
        <dbReference type="Rhea" id="RHEA:24409"/>
    </physiologicalReaction>
</comment>
<dbReference type="Proteomes" id="UP000238649">
    <property type="component" value="Unassembled WGS sequence"/>
</dbReference>
<accession>A0A2S9SWD6</accession>
<dbReference type="GO" id="GO:0005507">
    <property type="term" value="F:copper ion binding"/>
    <property type="evidence" value="ECO:0007669"/>
    <property type="project" value="TreeGrafter"/>
</dbReference>
<dbReference type="PANTHER" id="PTHR30616">
    <property type="entry name" value="UNCHARACTERIZED PROTEIN YFIH"/>
    <property type="match status" value="1"/>
</dbReference>
<evidence type="ECO:0000256" key="3">
    <source>
        <dbReference type="ARBA" id="ARBA00022679"/>
    </source>
</evidence>
<dbReference type="InterPro" id="IPR011324">
    <property type="entry name" value="Cytotoxic_necrot_fac-like_cat"/>
</dbReference>
<dbReference type="Pfam" id="PF02578">
    <property type="entry name" value="Cu-oxidase_4"/>
    <property type="match status" value="1"/>
</dbReference>
<keyword evidence="5" id="KW-0378">Hydrolase</keyword>
<keyword evidence="3" id="KW-0808">Transferase</keyword>
<evidence type="ECO:0000313" key="12">
    <source>
        <dbReference type="Proteomes" id="UP000238649"/>
    </source>
</evidence>
<name>A0A2S9SWD6_9BACT</name>
<protein>
    <recommendedName>
        <fullName evidence="10">Purine nucleoside phosphorylase</fullName>
    </recommendedName>
</protein>
<dbReference type="EMBL" id="NXGH01000001">
    <property type="protein sequence ID" value="PRM90882.1"/>
    <property type="molecule type" value="Genomic_DNA"/>
</dbReference>
<organism evidence="11 12">
    <name type="scientific">Aliarcobacter cryaerophilus</name>
    <dbReference type="NCBI Taxonomy" id="28198"/>
    <lineage>
        <taxon>Bacteria</taxon>
        <taxon>Pseudomonadati</taxon>
        <taxon>Campylobacterota</taxon>
        <taxon>Epsilonproteobacteria</taxon>
        <taxon>Campylobacterales</taxon>
        <taxon>Arcobacteraceae</taxon>
        <taxon>Aliarcobacter</taxon>
    </lineage>
</organism>
<sequence length="225" mass="25474">MKNRVFYTFTDKNDGNLAFHVEDNEINVIKNRQNLALKLAYKYEALVYMNQVHGANIIVVDENSPKLIDNCDSIITRNKNLPLMVMVADCIPILMFDGKKEIIAAIHAGRNSTFLEISKKTAEIFIENFSSNPKDISVVLGASIQKCCYEVSDELSKIVENSFGKEFVENNHIDLQGINKKQLNDLGIKNIEISDICTKCGNKPYFSYRKDKKTGRFAGIIILKD</sequence>
<evidence type="ECO:0000256" key="1">
    <source>
        <dbReference type="ARBA" id="ARBA00000553"/>
    </source>
</evidence>
<dbReference type="InterPro" id="IPR038371">
    <property type="entry name" value="Cu_polyphenol_OxRdtase_sf"/>
</dbReference>
<dbReference type="RefSeq" id="WP_105910811.1">
    <property type="nucleotide sequence ID" value="NZ_NXGH01000001.1"/>
</dbReference>
<evidence type="ECO:0000256" key="7">
    <source>
        <dbReference type="ARBA" id="ARBA00047989"/>
    </source>
</evidence>
<evidence type="ECO:0000256" key="10">
    <source>
        <dbReference type="RuleBase" id="RU361274"/>
    </source>
</evidence>
<comment type="catalytic activity">
    <reaction evidence="1">
        <text>inosine + phosphate = alpha-D-ribose 1-phosphate + hypoxanthine</text>
        <dbReference type="Rhea" id="RHEA:27646"/>
        <dbReference type="ChEBI" id="CHEBI:17368"/>
        <dbReference type="ChEBI" id="CHEBI:17596"/>
        <dbReference type="ChEBI" id="CHEBI:43474"/>
        <dbReference type="ChEBI" id="CHEBI:57720"/>
        <dbReference type="EC" id="2.4.2.1"/>
    </reaction>
    <physiologicalReaction direction="left-to-right" evidence="1">
        <dbReference type="Rhea" id="RHEA:27647"/>
    </physiologicalReaction>
</comment>
<comment type="catalytic activity">
    <reaction evidence="9">
        <text>S-methyl-5'-thioadenosine + phosphate = 5-(methylsulfanyl)-alpha-D-ribose 1-phosphate + adenine</text>
        <dbReference type="Rhea" id="RHEA:11852"/>
        <dbReference type="ChEBI" id="CHEBI:16708"/>
        <dbReference type="ChEBI" id="CHEBI:17509"/>
        <dbReference type="ChEBI" id="CHEBI:43474"/>
        <dbReference type="ChEBI" id="CHEBI:58533"/>
        <dbReference type="EC" id="2.4.2.28"/>
    </reaction>
    <physiologicalReaction direction="left-to-right" evidence="9">
        <dbReference type="Rhea" id="RHEA:11853"/>
    </physiologicalReaction>
</comment>
<dbReference type="PANTHER" id="PTHR30616:SF2">
    <property type="entry name" value="PURINE NUCLEOSIDE PHOSPHORYLASE LACC1"/>
    <property type="match status" value="1"/>
</dbReference>
<evidence type="ECO:0000256" key="6">
    <source>
        <dbReference type="ARBA" id="ARBA00022833"/>
    </source>
</evidence>